<dbReference type="InterPro" id="IPR058248">
    <property type="entry name" value="Lxx211020-like"/>
</dbReference>
<proteinExistence type="predicted"/>
<gene>
    <name evidence="2" type="ORF">DFR43_103196</name>
</gene>
<comment type="caution">
    <text evidence="2">The sequence shown here is derived from an EMBL/GenBank/DDBJ whole genome shotgun (WGS) entry which is preliminary data.</text>
</comment>
<evidence type="ECO:0000313" key="3">
    <source>
        <dbReference type="Proteomes" id="UP000295510"/>
    </source>
</evidence>
<evidence type="ECO:0000313" key="2">
    <source>
        <dbReference type="EMBL" id="TDQ44452.1"/>
    </source>
</evidence>
<dbReference type="EMBL" id="SNYL01000003">
    <property type="protein sequence ID" value="TDQ44452.1"/>
    <property type="molecule type" value="Genomic_DNA"/>
</dbReference>
<dbReference type="InterPro" id="IPR007410">
    <property type="entry name" value="LpqE-like"/>
</dbReference>
<protein>
    <recommendedName>
        <fullName evidence="4">Copper(I)-binding protein</fullName>
    </recommendedName>
</protein>
<dbReference type="PANTHER" id="PTHR36302:SF1">
    <property type="entry name" value="COPPER CHAPERONE PCU(A)C"/>
    <property type="match status" value="1"/>
</dbReference>
<evidence type="ECO:0008006" key="4">
    <source>
        <dbReference type="Google" id="ProtNLM"/>
    </source>
</evidence>
<dbReference type="OrthoDB" id="9796962at2"/>
<dbReference type="InterPro" id="IPR036182">
    <property type="entry name" value="PCuAC_sf"/>
</dbReference>
<reference evidence="2 3" key="1">
    <citation type="submission" date="2019-03" db="EMBL/GenBank/DDBJ databases">
        <title>Genomic Encyclopedia of Type Strains, Phase IV (KMG-IV): sequencing the most valuable type-strain genomes for metagenomic binning, comparative biology and taxonomic classification.</title>
        <authorList>
            <person name="Goeker M."/>
        </authorList>
    </citation>
    <scope>NUCLEOTIDE SEQUENCE [LARGE SCALE GENOMIC DNA]</scope>
    <source>
        <strain evidence="2 3">DSM 19605</strain>
    </source>
</reference>
<keyword evidence="3" id="KW-1185">Reference proteome</keyword>
<dbReference type="Pfam" id="PF04314">
    <property type="entry name" value="PCuAC"/>
    <property type="match status" value="1"/>
</dbReference>
<evidence type="ECO:0000256" key="1">
    <source>
        <dbReference type="SAM" id="SignalP"/>
    </source>
</evidence>
<sequence length="159" mass="17567">MNTLKTYLCALLCVGLMAGQAQAHGFKLGALRIDHPYATPSENDTGHVFFRRLTNEGTRADRLVEASTPIAQQVVMQRQNPHDETAPISPVAHIDLPPHGEVAFRHDSPEGYVLMLQGLSSPLKVGDRFTVTLRFAHAGTRQVEVWVQQPRPNTSSHSH</sequence>
<dbReference type="RefSeq" id="WP_133596048.1">
    <property type="nucleotide sequence ID" value="NZ_SNYL01000003.1"/>
</dbReference>
<name>A0A4R6UE95_9BURK</name>
<dbReference type="SUPFAM" id="SSF110087">
    <property type="entry name" value="DR1885-like metal-binding protein"/>
    <property type="match status" value="1"/>
</dbReference>
<dbReference type="Gene3D" id="2.60.40.1890">
    <property type="entry name" value="PCu(A)C copper chaperone"/>
    <property type="match status" value="1"/>
</dbReference>
<dbReference type="Proteomes" id="UP000295510">
    <property type="component" value="Unassembled WGS sequence"/>
</dbReference>
<organism evidence="2 3">
    <name type="scientific">Tepidicella xavieri</name>
    <dbReference type="NCBI Taxonomy" id="360241"/>
    <lineage>
        <taxon>Bacteria</taxon>
        <taxon>Pseudomonadati</taxon>
        <taxon>Pseudomonadota</taxon>
        <taxon>Betaproteobacteria</taxon>
        <taxon>Burkholderiales</taxon>
        <taxon>Tepidicella</taxon>
    </lineage>
</organism>
<feature type="signal peptide" evidence="1">
    <location>
        <begin position="1"/>
        <end position="23"/>
    </location>
</feature>
<accession>A0A4R6UE95</accession>
<keyword evidence="1" id="KW-0732">Signal</keyword>
<feature type="chain" id="PRO_5021034417" description="Copper(I)-binding protein" evidence="1">
    <location>
        <begin position="24"/>
        <end position="159"/>
    </location>
</feature>
<dbReference type="PANTHER" id="PTHR36302">
    <property type="entry name" value="BLR7088 PROTEIN"/>
    <property type="match status" value="1"/>
</dbReference>
<dbReference type="AlphaFoldDB" id="A0A4R6UE95"/>